<comment type="caution">
    <text evidence="1">The sequence shown here is derived from an EMBL/GenBank/DDBJ whole genome shotgun (WGS) entry which is preliminary data.</text>
</comment>
<accession>A0A4C1YXZ0</accession>
<dbReference type="Proteomes" id="UP000299102">
    <property type="component" value="Unassembled WGS sequence"/>
</dbReference>
<organism evidence="1 2">
    <name type="scientific">Eumeta variegata</name>
    <name type="common">Bagworm moth</name>
    <name type="synonym">Eumeta japonica</name>
    <dbReference type="NCBI Taxonomy" id="151549"/>
    <lineage>
        <taxon>Eukaryota</taxon>
        <taxon>Metazoa</taxon>
        <taxon>Ecdysozoa</taxon>
        <taxon>Arthropoda</taxon>
        <taxon>Hexapoda</taxon>
        <taxon>Insecta</taxon>
        <taxon>Pterygota</taxon>
        <taxon>Neoptera</taxon>
        <taxon>Endopterygota</taxon>
        <taxon>Lepidoptera</taxon>
        <taxon>Glossata</taxon>
        <taxon>Ditrysia</taxon>
        <taxon>Tineoidea</taxon>
        <taxon>Psychidae</taxon>
        <taxon>Oiketicinae</taxon>
        <taxon>Eumeta</taxon>
    </lineage>
</organism>
<evidence type="ECO:0000313" key="2">
    <source>
        <dbReference type="Proteomes" id="UP000299102"/>
    </source>
</evidence>
<evidence type="ECO:0000313" key="1">
    <source>
        <dbReference type="EMBL" id="GBP79277.1"/>
    </source>
</evidence>
<reference evidence="1 2" key="1">
    <citation type="journal article" date="2019" name="Commun. Biol.">
        <title>The bagworm genome reveals a unique fibroin gene that provides high tensile strength.</title>
        <authorList>
            <person name="Kono N."/>
            <person name="Nakamura H."/>
            <person name="Ohtoshi R."/>
            <person name="Tomita M."/>
            <person name="Numata K."/>
            <person name="Arakawa K."/>
        </authorList>
    </citation>
    <scope>NUCLEOTIDE SEQUENCE [LARGE SCALE GENOMIC DNA]</scope>
</reference>
<gene>
    <name evidence="1" type="ORF">EVAR_98781_1</name>
</gene>
<dbReference type="AlphaFoldDB" id="A0A4C1YXZ0"/>
<dbReference type="EMBL" id="BGZK01001407">
    <property type="protein sequence ID" value="GBP79277.1"/>
    <property type="molecule type" value="Genomic_DNA"/>
</dbReference>
<keyword evidence="2" id="KW-1185">Reference proteome</keyword>
<proteinExistence type="predicted"/>
<name>A0A4C1YXZ0_EUMVA</name>
<protein>
    <submittedName>
        <fullName evidence="1">Uncharacterized protein</fullName>
    </submittedName>
</protein>
<sequence>MKSTRASSARRADFVKAIQHAVRVGCEALRSISNSKDTNPVTDVRTDNGARGQRVSLWHHLVHNPIQAIASRQSRRHALNTGRVRLGLAISHRARAIPPPTPPRHRTCGVKRISRVN</sequence>